<dbReference type="STRING" id="1045558.SAMN05216175_10580"/>
<sequence length="567" mass="63460">MNRTYIRTLYNLPSDTTEAWLFESHEARLSVEKAWAQQGKTIKLHSAYKSLLHRLLESQQLDSTNDILIRYPVIASDLPQRFRLECYPLTDLFEGEVSFEALEQTIKQGELPFYEVVTKTETLRLPVPVRLVNSLSQKRQLIACGWVINQQGEGRYLPTEFDELYNDACQYLSDIPLQPLHQHQANGPFFERLTLRIGLPMQDVKLPVGDEAISLTEAMHEDIYFSAIEIFQHRLGLPANDRSLMPGQIVPEVVYAEQPSLSITNESGSPDAEEIGTTTLTTGLDQVEHWLTPLQISAQLSQLDGQLFAVTSRQGRQVEGCAVLNGSSVKLAISGGQHSNESSGIVGALRAACTLKAQGNTDFTVCPLENPDGYALFRQLCQSNPKHMHHAARYTSAGNDLTYGTDYESLIRGEAKHHLSADVHVNLHGYPSHEWTRPLSGYVPEGFATWTIPKGFFVICRYNPGFKAKAEAMLHAAIDAVAGFDLQRQQNIQMLTRFLSTVENAGFEVAHGAVPYMINEYHKTDYPIEIITEAPDETVYGEAFRIAHESQYRVVLAIAEALRAMSH</sequence>
<evidence type="ECO:0008006" key="3">
    <source>
        <dbReference type="Google" id="ProtNLM"/>
    </source>
</evidence>
<dbReference type="EMBL" id="FOOU01000005">
    <property type="protein sequence ID" value="SFG30595.1"/>
    <property type="molecule type" value="Genomic_DNA"/>
</dbReference>
<protein>
    <recommendedName>
        <fullName evidence="3">Zinc carboxypeptidase</fullName>
    </recommendedName>
</protein>
<dbReference type="AlphaFoldDB" id="A0A1I2QPS1"/>
<dbReference type="Gene3D" id="3.40.630.10">
    <property type="entry name" value="Zn peptidases"/>
    <property type="match status" value="1"/>
</dbReference>
<gene>
    <name evidence="1" type="ORF">SAMN05216175_10580</name>
</gene>
<dbReference type="Proteomes" id="UP000198623">
    <property type="component" value="Unassembled WGS sequence"/>
</dbReference>
<dbReference type="RefSeq" id="WP_090727006.1">
    <property type="nucleotide sequence ID" value="NZ_FOOU01000005.1"/>
</dbReference>
<reference evidence="2" key="1">
    <citation type="submission" date="2016-10" db="EMBL/GenBank/DDBJ databases">
        <authorList>
            <person name="Varghese N."/>
            <person name="Submissions S."/>
        </authorList>
    </citation>
    <scope>NUCLEOTIDE SEQUENCE [LARGE SCALE GENOMIC DNA]</scope>
    <source>
        <strain evidence="2">CGMCC 1.10971</strain>
    </source>
</reference>
<accession>A0A1I2QPS1</accession>
<keyword evidence="2" id="KW-1185">Reference proteome</keyword>
<dbReference type="OrthoDB" id="7956186at2"/>
<dbReference type="SUPFAM" id="SSF53187">
    <property type="entry name" value="Zn-dependent exopeptidases"/>
    <property type="match status" value="1"/>
</dbReference>
<evidence type="ECO:0000313" key="2">
    <source>
        <dbReference type="Proteomes" id="UP000198623"/>
    </source>
</evidence>
<evidence type="ECO:0000313" key="1">
    <source>
        <dbReference type="EMBL" id="SFG30595.1"/>
    </source>
</evidence>
<proteinExistence type="predicted"/>
<name>A0A1I2QPS1_9GAMM</name>
<organism evidence="1 2">
    <name type="scientific">Neptunomonas qingdaonensis</name>
    <dbReference type="NCBI Taxonomy" id="1045558"/>
    <lineage>
        <taxon>Bacteria</taxon>
        <taxon>Pseudomonadati</taxon>
        <taxon>Pseudomonadota</taxon>
        <taxon>Gammaproteobacteria</taxon>
        <taxon>Oceanospirillales</taxon>
        <taxon>Oceanospirillaceae</taxon>
        <taxon>Neptunomonas</taxon>
    </lineage>
</organism>